<dbReference type="GO" id="GO:0055085">
    <property type="term" value="P:transmembrane transport"/>
    <property type="evidence" value="ECO:0007669"/>
    <property type="project" value="InterPro"/>
</dbReference>
<evidence type="ECO:0000313" key="8">
    <source>
        <dbReference type="Proteomes" id="UP000057938"/>
    </source>
</evidence>
<dbReference type="InterPro" id="IPR036513">
    <property type="entry name" value="STAS_dom_sf"/>
</dbReference>
<feature type="transmembrane region" description="Helical" evidence="5">
    <location>
        <begin position="420"/>
        <end position="452"/>
    </location>
</feature>
<accession>A0A0M4M6V8</accession>
<dbReference type="GO" id="GO:0016020">
    <property type="term" value="C:membrane"/>
    <property type="evidence" value="ECO:0007669"/>
    <property type="project" value="UniProtKB-SubCell"/>
</dbReference>
<name>A0A0M4M6V8_9SPHN</name>
<dbReference type="KEGG" id="aep:AMC99_00770"/>
<feature type="transmembrane region" description="Helical" evidence="5">
    <location>
        <begin position="367"/>
        <end position="400"/>
    </location>
</feature>
<feature type="transmembrane region" description="Helical" evidence="5">
    <location>
        <begin position="200"/>
        <end position="218"/>
    </location>
</feature>
<evidence type="ECO:0000256" key="4">
    <source>
        <dbReference type="ARBA" id="ARBA00023136"/>
    </source>
</evidence>
<evidence type="ECO:0000256" key="5">
    <source>
        <dbReference type="SAM" id="Phobius"/>
    </source>
</evidence>
<dbReference type="STRING" id="361183.AMC99_00770"/>
<feature type="transmembrane region" description="Helical" evidence="5">
    <location>
        <begin position="64"/>
        <end position="89"/>
    </location>
</feature>
<dbReference type="Pfam" id="PF00916">
    <property type="entry name" value="Sulfate_transp"/>
    <property type="match status" value="1"/>
</dbReference>
<dbReference type="InterPro" id="IPR011547">
    <property type="entry name" value="SLC26A/SulP_dom"/>
</dbReference>
<evidence type="ECO:0000256" key="3">
    <source>
        <dbReference type="ARBA" id="ARBA00022989"/>
    </source>
</evidence>
<sequence>MTQSDTGVADSGRKHRRPLVNLGGLSRFFPILGWGREYNSSILTSDLVAALIVTIMLIPQSLAYALLAGLPPVVGLYASILPLIAYAVFGTSRTLSVGPVAVVSLMTAAAAGNIAVAGSPEYLAAAIALALLSGLILLAMGLFRLGFLANLLSHPVVSGFITASGIIIAASQLKHILGIPSGGDNLIEIARALFAHIGETNPYTLAIGIAAMAFLFWVRKGAKPLLARMGLGARMADLLAKAGPVLAIIATTAAVTVFGLADKGVKTVGEIPVGLPPIALPAFTPALWSDLLVGAIFISIIGFVESVSVAQTLAAKRRQNIAPDQELVALGASNVASAVSGGFPVTGGFSRSVVNFDAGAETPAAGAFTAIGIGIASLFLTPLLFFLPLATLSATIIVAVLSLVDLRKPLELWSYSKRDFIAITATILVTLVDGVETGVLTGVALSLALFVWHSSRPHAAIVGQVPGTEHFRNVRRHAVLTVPHLLTIRVDETLTYLNSRWLEEFVLAEVARRPDLKDLVLMCSAVNGIDASGLEVLESLNRRLADAHVRLHLSEVKGPVMDRLERSHLLHDLSGKVYLSQYDAFEELAGPAAETAIASVPDIGTEREEARL</sequence>
<feature type="domain" description="STAS" evidence="6">
    <location>
        <begin position="475"/>
        <end position="588"/>
    </location>
</feature>
<dbReference type="Gene3D" id="3.30.750.24">
    <property type="entry name" value="STAS domain"/>
    <property type="match status" value="1"/>
</dbReference>
<feature type="transmembrane region" description="Helical" evidence="5">
    <location>
        <begin position="238"/>
        <end position="261"/>
    </location>
</feature>
<gene>
    <name evidence="7" type="ORF">AMC99_00770</name>
</gene>
<feature type="transmembrane region" description="Helical" evidence="5">
    <location>
        <begin position="96"/>
        <end position="116"/>
    </location>
</feature>
<comment type="subcellular location">
    <subcellularLocation>
        <location evidence="1">Membrane</location>
        <topology evidence="1">Multi-pass membrane protein</topology>
    </subcellularLocation>
</comment>
<protein>
    <submittedName>
        <fullName evidence="7">Sulfate permease</fullName>
    </submittedName>
</protein>
<feature type="transmembrane region" description="Helical" evidence="5">
    <location>
        <begin position="122"/>
        <end position="143"/>
    </location>
</feature>
<feature type="transmembrane region" description="Helical" evidence="5">
    <location>
        <begin position="327"/>
        <end position="347"/>
    </location>
</feature>
<dbReference type="PROSITE" id="PS50801">
    <property type="entry name" value="STAS"/>
    <property type="match status" value="1"/>
</dbReference>
<feature type="transmembrane region" description="Helical" evidence="5">
    <location>
        <begin position="38"/>
        <end position="58"/>
    </location>
</feature>
<evidence type="ECO:0000313" key="7">
    <source>
        <dbReference type="EMBL" id="ALE16073.1"/>
    </source>
</evidence>
<dbReference type="NCBIfam" id="TIGR00815">
    <property type="entry name" value="sulP"/>
    <property type="match status" value="1"/>
</dbReference>
<evidence type="ECO:0000259" key="6">
    <source>
        <dbReference type="PROSITE" id="PS50801"/>
    </source>
</evidence>
<feature type="transmembrane region" description="Helical" evidence="5">
    <location>
        <begin position="155"/>
        <end position="173"/>
    </location>
</feature>
<keyword evidence="8" id="KW-1185">Reference proteome</keyword>
<dbReference type="EMBL" id="CP012669">
    <property type="protein sequence ID" value="ALE16073.1"/>
    <property type="molecule type" value="Genomic_DNA"/>
</dbReference>
<dbReference type="PATRIC" id="fig|361183.4.peg.752"/>
<evidence type="ECO:0000256" key="2">
    <source>
        <dbReference type="ARBA" id="ARBA00022692"/>
    </source>
</evidence>
<dbReference type="AlphaFoldDB" id="A0A0M4M6V8"/>
<dbReference type="SUPFAM" id="SSF52091">
    <property type="entry name" value="SpoIIaa-like"/>
    <property type="match status" value="1"/>
</dbReference>
<dbReference type="Pfam" id="PF01740">
    <property type="entry name" value="STAS"/>
    <property type="match status" value="1"/>
</dbReference>
<keyword evidence="3 5" id="KW-1133">Transmembrane helix</keyword>
<proteinExistence type="predicted"/>
<keyword evidence="4 5" id="KW-0472">Membrane</keyword>
<dbReference type="PANTHER" id="PTHR11814">
    <property type="entry name" value="SULFATE TRANSPORTER"/>
    <property type="match status" value="1"/>
</dbReference>
<reference evidence="7 8" key="1">
    <citation type="submission" date="2015-09" db="EMBL/GenBank/DDBJ databases">
        <title>Complete genome sequence of a benzo[a]pyrene-degrading bacterium Altererythrobacter epoxidivorans CGMCC 1.7731T.</title>
        <authorList>
            <person name="Li Z."/>
            <person name="Cheng H."/>
            <person name="Huo Y."/>
            <person name="Xu X."/>
        </authorList>
    </citation>
    <scope>NUCLEOTIDE SEQUENCE [LARGE SCALE GENOMIC DNA]</scope>
    <source>
        <strain evidence="7 8">CGMCC 1.7731</strain>
    </source>
</reference>
<organism evidence="7 8">
    <name type="scientific">Altererythrobacter epoxidivorans</name>
    <dbReference type="NCBI Taxonomy" id="361183"/>
    <lineage>
        <taxon>Bacteria</taxon>
        <taxon>Pseudomonadati</taxon>
        <taxon>Pseudomonadota</taxon>
        <taxon>Alphaproteobacteria</taxon>
        <taxon>Sphingomonadales</taxon>
        <taxon>Erythrobacteraceae</taxon>
        <taxon>Altererythrobacter</taxon>
    </lineage>
</organism>
<dbReference type="Proteomes" id="UP000057938">
    <property type="component" value="Chromosome"/>
</dbReference>
<keyword evidence="2 5" id="KW-0812">Transmembrane</keyword>
<dbReference type="InterPro" id="IPR001902">
    <property type="entry name" value="SLC26A/SulP_fam"/>
</dbReference>
<feature type="transmembrane region" description="Helical" evidence="5">
    <location>
        <begin position="291"/>
        <end position="315"/>
    </location>
</feature>
<dbReference type="InterPro" id="IPR002645">
    <property type="entry name" value="STAS_dom"/>
</dbReference>
<dbReference type="RefSeq" id="WP_232301499.1">
    <property type="nucleotide sequence ID" value="NZ_CP012669.1"/>
</dbReference>
<evidence type="ECO:0000256" key="1">
    <source>
        <dbReference type="ARBA" id="ARBA00004141"/>
    </source>
</evidence>
<dbReference type="CDD" id="cd07042">
    <property type="entry name" value="STAS_SulP_like_sulfate_transporter"/>
    <property type="match status" value="1"/>
</dbReference>